<dbReference type="PATRIC" id="fig|1276221.3.peg.438"/>
<dbReference type="InParanoid" id="S5MJJ5"/>
<evidence type="ECO:0000259" key="1">
    <source>
        <dbReference type="Pfam" id="PF10263"/>
    </source>
</evidence>
<organism evidence="2 3">
    <name type="scientific">Spiroplasma diminutum CUAS-1</name>
    <dbReference type="NCBI Taxonomy" id="1276221"/>
    <lineage>
        <taxon>Bacteria</taxon>
        <taxon>Bacillati</taxon>
        <taxon>Mycoplasmatota</taxon>
        <taxon>Mollicutes</taxon>
        <taxon>Entomoplasmatales</taxon>
        <taxon>Spiroplasmataceae</taxon>
        <taxon>Spiroplasma</taxon>
    </lineage>
</organism>
<evidence type="ECO:0000313" key="2">
    <source>
        <dbReference type="EMBL" id="AGR42145.1"/>
    </source>
</evidence>
<reference evidence="2 3" key="1">
    <citation type="journal article" date="2013" name="Genome Biol. Evol.">
        <title>Comparison of metabolic capacities and inference of gene content evolution in mosquito-associated Spiroplasma diminutum and S. taiwanense.</title>
        <authorList>
            <person name="Lo W.S."/>
            <person name="Ku C."/>
            <person name="Chen L.L."/>
            <person name="Chang T.H."/>
            <person name="Kuo C.H."/>
        </authorList>
    </citation>
    <scope>NUCLEOTIDE SEQUENCE [LARGE SCALE GENOMIC DNA]</scope>
    <source>
        <strain evidence="2">CUAS-1</strain>
    </source>
</reference>
<accession>S5MJJ5</accession>
<dbReference type="Pfam" id="PF10263">
    <property type="entry name" value="SprT-like"/>
    <property type="match status" value="1"/>
</dbReference>
<sequence length="204" mass="24012">MEYRIDDLILELHSIHKQLNDFLFSSSLSEIKISIETSKRKSRLTLGHFDTAKDWSDNINQITIWTLALNGDYQNIISVLVHEMVHQYNYENDIKDVENNQRHNKNFKKVAQDIAKLNVVKSSKQGFSQTSATPELINFIEKKLDFNKQLFKKMIHKDALEYQPRGYNKNNRYICEGCETIINNSREIPLRIKCLDCNKDFKKI</sequence>
<dbReference type="RefSeq" id="WP_020836377.1">
    <property type="nucleotide sequence ID" value="NC_021833.1"/>
</dbReference>
<dbReference type="STRING" id="1276221.SDIMI_v3c04410"/>
<gene>
    <name evidence="2" type="ORF">SDIMI_v3c04410</name>
</gene>
<evidence type="ECO:0000313" key="3">
    <source>
        <dbReference type="Proteomes" id="UP000014983"/>
    </source>
</evidence>
<dbReference type="HOGENOM" id="CLU_109295_0_0_14"/>
<proteinExistence type="predicted"/>
<dbReference type="GO" id="GO:0006950">
    <property type="term" value="P:response to stress"/>
    <property type="evidence" value="ECO:0007669"/>
    <property type="project" value="UniProtKB-ARBA"/>
</dbReference>
<keyword evidence="3" id="KW-1185">Reference proteome</keyword>
<dbReference type="eggNOG" id="ENOG5033B7F">
    <property type="taxonomic scope" value="Bacteria"/>
</dbReference>
<dbReference type="InterPro" id="IPR006640">
    <property type="entry name" value="SprT-like_domain"/>
</dbReference>
<dbReference type="OrthoDB" id="9787302at2"/>
<feature type="domain" description="SprT-like" evidence="1">
    <location>
        <begin position="13"/>
        <end position="117"/>
    </location>
</feature>
<dbReference type="EMBL" id="CP005076">
    <property type="protein sequence ID" value="AGR42145.1"/>
    <property type="molecule type" value="Genomic_DNA"/>
</dbReference>
<dbReference type="KEGG" id="sdi:SDIMI_v3c04410"/>
<dbReference type="AlphaFoldDB" id="S5MJJ5"/>
<protein>
    <recommendedName>
        <fullName evidence="1">SprT-like domain-containing protein</fullName>
    </recommendedName>
</protein>
<name>S5MJJ5_9MOLU</name>
<dbReference type="Proteomes" id="UP000014983">
    <property type="component" value="Chromosome"/>
</dbReference>